<name>A0A4R2L4V0_9GAMM</name>
<sequence length="349" mass="38092">MVKRLFALLFGRSSSNPPASTSRRAGPPPAQAPAPVVVAVAPDPAAYRELLQAFDAVLFDDEVDAIGGALSELEQRVLDHVEARVRDELPAGELPKLPATVSQLMRELNRDDAGTRQIEELVRRDPALAGDLLRLANSPAFRSGTQPVSSIEHALRLVGQEVLRSMVVALLMKPLLRIRPDYFERFGKRLWEHAMATAVACRALAREHDCDPFVAYFAGLALNVGRIALFRQTADTFARTAPRREPRAAVFRLLMQRHALVLAANIVRQWGVEAAVPLAIHDQERVARGTPPEMLMPFGRLLFRANLLAAAALLRREGALPDVRLEAALAPHGLSLALAGQLGLADVDV</sequence>
<dbReference type="AlphaFoldDB" id="A0A4R2L4V0"/>
<reference evidence="3 4" key="1">
    <citation type="submission" date="2019-03" db="EMBL/GenBank/DDBJ databases">
        <title>Genomic Encyclopedia of Type Strains, Phase IV (KMG-IV): sequencing the most valuable type-strain genomes for metagenomic binning, comparative biology and taxonomic classification.</title>
        <authorList>
            <person name="Goeker M."/>
        </authorList>
    </citation>
    <scope>NUCLEOTIDE SEQUENCE [LARGE SCALE GENOMIC DNA]</scope>
    <source>
        <strain evidence="3 4">DSM 25287</strain>
    </source>
</reference>
<gene>
    <name evidence="3" type="ORF">EV699_105111</name>
</gene>
<keyword evidence="4" id="KW-1185">Reference proteome</keyword>
<evidence type="ECO:0000259" key="2">
    <source>
        <dbReference type="PROSITE" id="PS51833"/>
    </source>
</evidence>
<evidence type="ECO:0000313" key="3">
    <source>
        <dbReference type="EMBL" id="TCO82321.1"/>
    </source>
</evidence>
<dbReference type="InterPro" id="IPR052340">
    <property type="entry name" value="RNase_Y/CdgJ"/>
</dbReference>
<dbReference type="OrthoDB" id="5848404at2"/>
<dbReference type="PANTHER" id="PTHR33525:SF6">
    <property type="entry name" value="HDOD DOMAIN-CONTAINING PROTEIN"/>
    <property type="match status" value="1"/>
</dbReference>
<dbReference type="SUPFAM" id="SSF109604">
    <property type="entry name" value="HD-domain/PDEase-like"/>
    <property type="match status" value="1"/>
</dbReference>
<feature type="region of interest" description="Disordered" evidence="1">
    <location>
        <begin position="13"/>
        <end position="32"/>
    </location>
</feature>
<dbReference type="InterPro" id="IPR013976">
    <property type="entry name" value="HDOD"/>
</dbReference>
<feature type="domain" description="HDOD" evidence="2">
    <location>
        <begin position="94"/>
        <end position="286"/>
    </location>
</feature>
<dbReference type="Pfam" id="PF08668">
    <property type="entry name" value="HDOD"/>
    <property type="match status" value="1"/>
</dbReference>
<accession>A0A4R2L4V0</accession>
<dbReference type="Proteomes" id="UP000295765">
    <property type="component" value="Unassembled WGS sequence"/>
</dbReference>
<comment type="caution">
    <text evidence="3">The sequence shown here is derived from an EMBL/GenBank/DDBJ whole genome shotgun (WGS) entry which is preliminary data.</text>
</comment>
<evidence type="ECO:0000256" key="1">
    <source>
        <dbReference type="SAM" id="MobiDB-lite"/>
    </source>
</evidence>
<evidence type="ECO:0000313" key="4">
    <source>
        <dbReference type="Proteomes" id="UP000295765"/>
    </source>
</evidence>
<dbReference type="Gene3D" id="1.10.3210.10">
    <property type="entry name" value="Hypothetical protein af1432"/>
    <property type="match status" value="1"/>
</dbReference>
<dbReference type="EMBL" id="SLWY01000005">
    <property type="protein sequence ID" value="TCO82321.1"/>
    <property type="molecule type" value="Genomic_DNA"/>
</dbReference>
<dbReference type="PROSITE" id="PS51833">
    <property type="entry name" value="HDOD"/>
    <property type="match status" value="1"/>
</dbReference>
<proteinExistence type="predicted"/>
<feature type="compositionally biased region" description="Polar residues" evidence="1">
    <location>
        <begin position="13"/>
        <end position="23"/>
    </location>
</feature>
<dbReference type="RefSeq" id="WP_132539652.1">
    <property type="nucleotide sequence ID" value="NZ_SLWY01000005.1"/>
</dbReference>
<organism evidence="3 4">
    <name type="scientific">Plasticicumulans lactativorans</name>
    <dbReference type="NCBI Taxonomy" id="1133106"/>
    <lineage>
        <taxon>Bacteria</taxon>
        <taxon>Pseudomonadati</taxon>
        <taxon>Pseudomonadota</taxon>
        <taxon>Gammaproteobacteria</taxon>
        <taxon>Candidatus Competibacteraceae</taxon>
        <taxon>Plasticicumulans</taxon>
    </lineage>
</organism>
<protein>
    <submittedName>
        <fullName evidence="3">HD-like signal output (HDOD) protein</fullName>
    </submittedName>
</protein>
<dbReference type="PANTHER" id="PTHR33525">
    <property type="match status" value="1"/>
</dbReference>